<protein>
    <submittedName>
        <fullName evidence="1">Uncharacterized protein</fullName>
    </submittedName>
</protein>
<dbReference type="AlphaFoldDB" id="A0A7C8JEQ1"/>
<accession>A0A7C8JEQ1</accession>
<evidence type="ECO:0000313" key="2">
    <source>
        <dbReference type="Proteomes" id="UP000475325"/>
    </source>
</evidence>
<dbReference type="EMBL" id="WIQW01000032">
    <property type="protein sequence ID" value="KAF3098221.1"/>
    <property type="molecule type" value="Genomic_DNA"/>
</dbReference>
<proteinExistence type="predicted"/>
<sequence length="108" mass="12211">MQTDEEDEYVAELVKFILHFGQVGAEEIPSNDRSILKCPVNPPRELSSLISIPSRTQKTSPDFWRKPFFLNGRLLRLEKPSILSIKRGPLDTAWGFGNLGYRTYGDGG</sequence>
<comment type="caution">
    <text evidence="1">The sequence shown here is derived from an EMBL/GenBank/DDBJ whole genome shotgun (WGS) entry which is preliminary data.</text>
</comment>
<gene>
    <name evidence="1" type="ORF">TWF102_006206</name>
</gene>
<name>A0A7C8JEQ1_ORBOL</name>
<dbReference type="Proteomes" id="UP000475325">
    <property type="component" value="Unassembled WGS sequence"/>
</dbReference>
<reference evidence="1 2" key="1">
    <citation type="submission" date="2019-06" db="EMBL/GenBank/DDBJ databases">
        <authorList>
            <person name="Palmer J.M."/>
        </authorList>
    </citation>
    <scope>NUCLEOTIDE SEQUENCE [LARGE SCALE GENOMIC DNA]</scope>
    <source>
        <strain evidence="1 2">TWF102</strain>
    </source>
</reference>
<organism evidence="1 2">
    <name type="scientific">Orbilia oligospora</name>
    <name type="common">Nematode-trapping fungus</name>
    <name type="synonym">Arthrobotrys oligospora</name>
    <dbReference type="NCBI Taxonomy" id="2813651"/>
    <lineage>
        <taxon>Eukaryota</taxon>
        <taxon>Fungi</taxon>
        <taxon>Dikarya</taxon>
        <taxon>Ascomycota</taxon>
        <taxon>Pezizomycotina</taxon>
        <taxon>Orbiliomycetes</taxon>
        <taxon>Orbiliales</taxon>
        <taxon>Orbiliaceae</taxon>
        <taxon>Orbilia</taxon>
    </lineage>
</organism>
<evidence type="ECO:0000313" key="1">
    <source>
        <dbReference type="EMBL" id="KAF3098221.1"/>
    </source>
</evidence>